<evidence type="ECO:0000313" key="3">
    <source>
        <dbReference type="EMBL" id="MBC6994496.1"/>
    </source>
</evidence>
<keyword evidence="1" id="KW-0472">Membrane</keyword>
<dbReference type="PIRSF" id="PIRSF018266">
    <property type="entry name" value="FecR"/>
    <property type="match status" value="1"/>
</dbReference>
<dbReference type="InterPro" id="IPR012373">
    <property type="entry name" value="Ferrdict_sens_TM"/>
</dbReference>
<evidence type="ECO:0000259" key="2">
    <source>
        <dbReference type="Pfam" id="PF04773"/>
    </source>
</evidence>
<sequence length="285" mass="30305">MHAASDKEIDQLAGGYGAFQPDVAGGLRAVRLRIATNEIPAAPVRPLRPRRWYAVAAAAAVLLALGYFTLLAGNVAIANEDSAPLATVLPDGTEVLLQQGATLRYDRSFNRAERRVSLQGQAFFQVTPDLDRPFLVANAGTELRVTGTAFNLRIDGQEMEVEVSEGSVALQRGALSTPVNAGECGLAKVGKAFTVLPAPNLNRHAWRTGKLHFVDTPLSEVLQTIRNNFAVSVELSNDCDFPVAGTFRADNPAAVLTAIARLGGGQVTPLGGRTDAFQLSLDCQD</sequence>
<dbReference type="Pfam" id="PF04773">
    <property type="entry name" value="FecR"/>
    <property type="match status" value="1"/>
</dbReference>
<dbReference type="PANTHER" id="PTHR30273:SF2">
    <property type="entry name" value="PROTEIN FECR"/>
    <property type="match status" value="1"/>
</dbReference>
<keyword evidence="1" id="KW-1133">Transmembrane helix</keyword>
<reference evidence="3" key="1">
    <citation type="submission" date="2020-08" db="EMBL/GenBank/DDBJ databases">
        <title>Lewinella bacteria from marine environments.</title>
        <authorList>
            <person name="Zhong Y."/>
        </authorList>
    </citation>
    <scope>NUCLEOTIDE SEQUENCE</scope>
    <source>
        <strain evidence="3">KCTC 42187</strain>
    </source>
</reference>
<comment type="caution">
    <text evidence="3">The sequence shown here is derived from an EMBL/GenBank/DDBJ whole genome shotgun (WGS) entry which is preliminary data.</text>
</comment>
<evidence type="ECO:0000313" key="4">
    <source>
        <dbReference type="Proteomes" id="UP000650081"/>
    </source>
</evidence>
<dbReference type="InterPro" id="IPR006860">
    <property type="entry name" value="FecR"/>
</dbReference>
<dbReference type="Gene3D" id="3.55.50.30">
    <property type="match status" value="1"/>
</dbReference>
<dbReference type="RefSeq" id="WP_187466568.1">
    <property type="nucleotide sequence ID" value="NZ_JACSIT010000100.1"/>
</dbReference>
<evidence type="ECO:0000256" key="1">
    <source>
        <dbReference type="SAM" id="Phobius"/>
    </source>
</evidence>
<dbReference type="Gene3D" id="2.60.120.1440">
    <property type="match status" value="1"/>
</dbReference>
<keyword evidence="1" id="KW-0812">Transmembrane</keyword>
<proteinExistence type="predicted"/>
<keyword evidence="4" id="KW-1185">Reference proteome</keyword>
<dbReference type="GO" id="GO:0016989">
    <property type="term" value="F:sigma factor antagonist activity"/>
    <property type="evidence" value="ECO:0007669"/>
    <property type="project" value="TreeGrafter"/>
</dbReference>
<feature type="domain" description="FecR protein" evidence="2">
    <location>
        <begin position="86"/>
        <end position="168"/>
    </location>
</feature>
<organism evidence="3 4">
    <name type="scientific">Neolewinella lacunae</name>
    <dbReference type="NCBI Taxonomy" id="1517758"/>
    <lineage>
        <taxon>Bacteria</taxon>
        <taxon>Pseudomonadati</taxon>
        <taxon>Bacteroidota</taxon>
        <taxon>Saprospiria</taxon>
        <taxon>Saprospirales</taxon>
        <taxon>Lewinellaceae</taxon>
        <taxon>Neolewinella</taxon>
    </lineage>
</organism>
<gene>
    <name evidence="3" type="ORF">H9S92_09990</name>
</gene>
<dbReference type="AlphaFoldDB" id="A0A923T8E9"/>
<accession>A0A923T8E9</accession>
<dbReference type="PANTHER" id="PTHR30273">
    <property type="entry name" value="PERIPLASMIC SIGNAL SENSOR AND SIGMA FACTOR ACTIVATOR FECR-RELATED"/>
    <property type="match status" value="1"/>
</dbReference>
<feature type="transmembrane region" description="Helical" evidence="1">
    <location>
        <begin position="52"/>
        <end position="72"/>
    </location>
</feature>
<dbReference type="Proteomes" id="UP000650081">
    <property type="component" value="Unassembled WGS sequence"/>
</dbReference>
<dbReference type="EMBL" id="JACSIT010000100">
    <property type="protein sequence ID" value="MBC6994496.1"/>
    <property type="molecule type" value="Genomic_DNA"/>
</dbReference>
<protein>
    <submittedName>
        <fullName evidence="3">FecR domain-containing protein</fullName>
    </submittedName>
</protein>
<name>A0A923T8E9_9BACT</name>